<dbReference type="EMBL" id="PDLN01000007">
    <property type="protein sequence ID" value="RDW80423.1"/>
    <property type="molecule type" value="Genomic_DNA"/>
</dbReference>
<dbReference type="Proteomes" id="UP000256328">
    <property type="component" value="Unassembled WGS sequence"/>
</dbReference>
<dbReference type="Gene3D" id="3.40.630.30">
    <property type="match status" value="1"/>
</dbReference>
<dbReference type="GO" id="GO:0016747">
    <property type="term" value="F:acyltransferase activity, transferring groups other than amino-acyl groups"/>
    <property type="evidence" value="ECO:0007669"/>
    <property type="project" value="InterPro"/>
</dbReference>
<dbReference type="PROSITE" id="PS51186">
    <property type="entry name" value="GNAT"/>
    <property type="match status" value="1"/>
</dbReference>
<dbReference type="AlphaFoldDB" id="A0A3D8S296"/>
<accession>A0A3D8S296</accession>
<dbReference type="PANTHER" id="PTHR43305:SF1">
    <property type="entry name" value="FAMILY N-ACETYLTRANSFERASE, PUTATIVE (AFU_ORTHOLOGUE AFUA_2G01380)-RELATED"/>
    <property type="match status" value="1"/>
</dbReference>
<dbReference type="InterPro" id="IPR000182">
    <property type="entry name" value="GNAT_dom"/>
</dbReference>
<proteinExistence type="predicted"/>
<protein>
    <recommendedName>
        <fullName evidence="1">N-acetyltransferase domain-containing protein</fullName>
    </recommendedName>
</protein>
<dbReference type="InterPro" id="IPR052777">
    <property type="entry name" value="Acetyltransferase_Enz"/>
</dbReference>
<keyword evidence="3" id="KW-1185">Reference proteome</keyword>
<dbReference type="OrthoDB" id="41532at2759"/>
<comment type="caution">
    <text evidence="2">The sequence shown here is derived from an EMBL/GenBank/DDBJ whole genome shotgun (WGS) entry which is preliminary data.</text>
</comment>
<evidence type="ECO:0000313" key="3">
    <source>
        <dbReference type="Proteomes" id="UP000256328"/>
    </source>
</evidence>
<dbReference type="SUPFAM" id="SSF55729">
    <property type="entry name" value="Acyl-CoA N-acyltransferases (Nat)"/>
    <property type="match status" value="1"/>
</dbReference>
<organism evidence="2 3">
    <name type="scientific">Coleophoma crateriformis</name>
    <dbReference type="NCBI Taxonomy" id="565419"/>
    <lineage>
        <taxon>Eukaryota</taxon>
        <taxon>Fungi</taxon>
        <taxon>Dikarya</taxon>
        <taxon>Ascomycota</taxon>
        <taxon>Pezizomycotina</taxon>
        <taxon>Leotiomycetes</taxon>
        <taxon>Helotiales</taxon>
        <taxon>Dermateaceae</taxon>
        <taxon>Coleophoma</taxon>
    </lineage>
</organism>
<sequence>MEDHTSFAAPFTINPALSATDLAAVEGLLKVYCETSIPPLPLTELGNLPGVYAAPTGALLLARSTAPDALPLGIIGLKCPAYLPADVCEMSRLYVAPAARGTGLGKALVRASFVEARRLGYVEMRLGAFEINGAALRLYEACGFQRRERYKPKVFEGLVFFEIDLRDVVLGATGKELVEHEVVAVAVR</sequence>
<name>A0A3D8S296_9HELO</name>
<evidence type="ECO:0000313" key="2">
    <source>
        <dbReference type="EMBL" id="RDW80423.1"/>
    </source>
</evidence>
<reference evidence="2 3" key="1">
    <citation type="journal article" date="2018" name="IMA Fungus">
        <title>IMA Genome-F 9: Draft genome sequence of Annulohypoxylon stygium, Aspergillus mulundensis, Berkeleyomyces basicola (syn. Thielaviopsis basicola), Ceratocystis smalleyi, two Cercospora beticola strains, Coleophoma cylindrospora, Fusarium fracticaudum, Phialophora cf. hyalina, and Morchella septimelata.</title>
        <authorList>
            <person name="Wingfield B.D."/>
            <person name="Bills G.F."/>
            <person name="Dong Y."/>
            <person name="Huang W."/>
            <person name="Nel W.J."/>
            <person name="Swalarsk-Parry B.S."/>
            <person name="Vaghefi N."/>
            <person name="Wilken P.M."/>
            <person name="An Z."/>
            <person name="de Beer Z.W."/>
            <person name="De Vos L."/>
            <person name="Chen L."/>
            <person name="Duong T.A."/>
            <person name="Gao Y."/>
            <person name="Hammerbacher A."/>
            <person name="Kikkert J.R."/>
            <person name="Li Y."/>
            <person name="Li H."/>
            <person name="Li K."/>
            <person name="Li Q."/>
            <person name="Liu X."/>
            <person name="Ma X."/>
            <person name="Naidoo K."/>
            <person name="Pethybridge S.J."/>
            <person name="Sun J."/>
            <person name="Steenkamp E.T."/>
            <person name="van der Nest M.A."/>
            <person name="van Wyk S."/>
            <person name="Wingfield M.J."/>
            <person name="Xiong C."/>
            <person name="Yue Q."/>
            <person name="Zhang X."/>
        </authorList>
    </citation>
    <scope>NUCLEOTIDE SEQUENCE [LARGE SCALE GENOMIC DNA]</scope>
    <source>
        <strain evidence="2 3">BP5796</strain>
    </source>
</reference>
<dbReference type="CDD" id="cd04301">
    <property type="entry name" value="NAT_SF"/>
    <property type="match status" value="1"/>
</dbReference>
<gene>
    <name evidence="2" type="ORF">BP5796_05121</name>
</gene>
<dbReference type="InterPro" id="IPR016181">
    <property type="entry name" value="Acyl_CoA_acyltransferase"/>
</dbReference>
<feature type="domain" description="N-acetyltransferase" evidence="1">
    <location>
        <begin position="15"/>
        <end position="166"/>
    </location>
</feature>
<dbReference type="PANTHER" id="PTHR43305">
    <property type="entry name" value="FAMILY N-ACETYLTRANSFERASE, PUTATIVE (AFU_ORTHOLOGUE AFUA_2G01380)-RELATED"/>
    <property type="match status" value="1"/>
</dbReference>
<evidence type="ECO:0000259" key="1">
    <source>
        <dbReference type="PROSITE" id="PS51186"/>
    </source>
</evidence>
<dbReference type="Pfam" id="PF00583">
    <property type="entry name" value="Acetyltransf_1"/>
    <property type="match status" value="1"/>
</dbReference>